<dbReference type="EMBL" id="NHYE01001075">
    <property type="protein sequence ID" value="PPQ99246.1"/>
    <property type="molecule type" value="Genomic_DNA"/>
</dbReference>
<keyword evidence="4 6" id="KW-0964">Secreted</keyword>
<proteinExistence type="inferred from homology"/>
<evidence type="ECO:0000256" key="2">
    <source>
        <dbReference type="ARBA" id="ARBA00010446"/>
    </source>
</evidence>
<name>A0A409Y855_9AGAR</name>
<reference evidence="7 8" key="1">
    <citation type="journal article" date="2018" name="Evol. Lett.">
        <title>Horizontal gene cluster transfer increased hallucinogenic mushroom diversity.</title>
        <authorList>
            <person name="Reynolds H.T."/>
            <person name="Vijayakumar V."/>
            <person name="Gluck-Thaler E."/>
            <person name="Korotkin H.B."/>
            <person name="Matheny P.B."/>
            <person name="Slot J.C."/>
        </authorList>
    </citation>
    <scope>NUCLEOTIDE SEQUENCE [LARGE SCALE GENOMIC DNA]</scope>
    <source>
        <strain evidence="7 8">SRW20</strain>
    </source>
</reference>
<dbReference type="GO" id="GO:0005199">
    <property type="term" value="F:structural constituent of cell wall"/>
    <property type="evidence" value="ECO:0007669"/>
    <property type="project" value="InterPro"/>
</dbReference>
<evidence type="ECO:0000256" key="4">
    <source>
        <dbReference type="ARBA" id="ARBA00022525"/>
    </source>
</evidence>
<keyword evidence="3 6" id="KW-0134">Cell wall</keyword>
<comment type="caution">
    <text evidence="7">The sequence shown here is derived from an EMBL/GenBank/DDBJ whole genome shotgun (WGS) entry which is preliminary data.</text>
</comment>
<evidence type="ECO:0000256" key="1">
    <source>
        <dbReference type="ARBA" id="ARBA00004191"/>
    </source>
</evidence>
<dbReference type="AlphaFoldDB" id="A0A409Y855"/>
<dbReference type="CDD" id="cd23507">
    <property type="entry name" value="hydrophobin_I"/>
    <property type="match status" value="1"/>
</dbReference>
<dbReference type="InParanoid" id="A0A409Y855"/>
<comment type="similarity">
    <text evidence="2 6">Belongs to the fungal hydrophobin family.</text>
</comment>
<keyword evidence="5 6" id="KW-1015">Disulfide bond</keyword>
<evidence type="ECO:0000256" key="6">
    <source>
        <dbReference type="RuleBase" id="RU365009"/>
    </source>
</evidence>
<dbReference type="GO" id="GO:0009277">
    <property type="term" value="C:fungal-type cell wall"/>
    <property type="evidence" value="ECO:0007669"/>
    <property type="project" value="InterPro"/>
</dbReference>
<evidence type="ECO:0000256" key="5">
    <source>
        <dbReference type="ARBA" id="ARBA00023157"/>
    </source>
</evidence>
<comment type="subcellular location">
    <subcellularLocation>
        <location evidence="1 6">Secreted</location>
        <location evidence="1 6">Cell wall</location>
    </subcellularLocation>
</comment>
<feature type="chain" id="PRO_5018823571" description="Hydrophobin" evidence="6">
    <location>
        <begin position="20"/>
        <end position="105"/>
    </location>
</feature>
<dbReference type="Proteomes" id="UP000284706">
    <property type="component" value="Unassembled WGS sequence"/>
</dbReference>
<evidence type="ECO:0000313" key="7">
    <source>
        <dbReference type="EMBL" id="PPQ99246.1"/>
    </source>
</evidence>
<protein>
    <recommendedName>
        <fullName evidence="6">Hydrophobin</fullName>
    </recommendedName>
</protein>
<feature type="signal peptide" evidence="6">
    <location>
        <begin position="1"/>
        <end position="19"/>
    </location>
</feature>
<accession>A0A409Y855</accession>
<dbReference type="SMART" id="SM00075">
    <property type="entry name" value="HYDRO"/>
    <property type="match status" value="1"/>
</dbReference>
<evidence type="ECO:0000256" key="3">
    <source>
        <dbReference type="ARBA" id="ARBA00022512"/>
    </source>
</evidence>
<sequence>MKFVNSIPALLALPILAAAQSVCTTGSLQCCEQVGNVSNSIIHNVLTLILGPTLPTITGLVGVECTAITGVGASASLCAETPVCCTNTTFPNDIIALGCSPVSVD</sequence>
<evidence type="ECO:0000313" key="8">
    <source>
        <dbReference type="Proteomes" id="UP000284706"/>
    </source>
</evidence>
<keyword evidence="6" id="KW-0732">Signal</keyword>
<dbReference type="Pfam" id="PF01185">
    <property type="entry name" value="Hydrophobin"/>
    <property type="match status" value="1"/>
</dbReference>
<organism evidence="7 8">
    <name type="scientific">Gymnopilus dilepis</name>
    <dbReference type="NCBI Taxonomy" id="231916"/>
    <lineage>
        <taxon>Eukaryota</taxon>
        <taxon>Fungi</taxon>
        <taxon>Dikarya</taxon>
        <taxon>Basidiomycota</taxon>
        <taxon>Agaricomycotina</taxon>
        <taxon>Agaricomycetes</taxon>
        <taxon>Agaricomycetidae</taxon>
        <taxon>Agaricales</taxon>
        <taxon>Agaricineae</taxon>
        <taxon>Hymenogastraceae</taxon>
        <taxon>Gymnopilus</taxon>
    </lineage>
</organism>
<dbReference type="InterPro" id="IPR001338">
    <property type="entry name" value="Class_I_Hydrophobin"/>
</dbReference>
<keyword evidence="8" id="KW-1185">Reference proteome</keyword>
<gene>
    <name evidence="7" type="ORF">CVT26_014102</name>
</gene>